<dbReference type="InterPro" id="IPR000305">
    <property type="entry name" value="GIY-YIG_endonuc"/>
</dbReference>
<organism evidence="2 3">
    <name type="scientific">Candidatus Curtissbacteria bacterium RIFCSPHIGHO2_02_FULL_40_16b</name>
    <dbReference type="NCBI Taxonomy" id="1797714"/>
    <lineage>
        <taxon>Bacteria</taxon>
        <taxon>Candidatus Curtissiibacteriota</taxon>
    </lineage>
</organism>
<dbReference type="AlphaFoldDB" id="A0A1F5G6U4"/>
<dbReference type="InterPro" id="IPR035901">
    <property type="entry name" value="GIY-YIG_endonuc_sf"/>
</dbReference>
<dbReference type="STRING" id="1797714.A3D04_04850"/>
<dbReference type="EMBL" id="MFBD01000046">
    <property type="protein sequence ID" value="OGD87578.1"/>
    <property type="molecule type" value="Genomic_DNA"/>
</dbReference>
<dbReference type="Pfam" id="PF01541">
    <property type="entry name" value="GIY-YIG"/>
    <property type="match status" value="1"/>
</dbReference>
<comment type="caution">
    <text evidence="2">The sequence shown here is derived from an EMBL/GenBank/DDBJ whole genome shotgun (WGS) entry which is preliminary data.</text>
</comment>
<dbReference type="PROSITE" id="PS50164">
    <property type="entry name" value="GIY_YIG"/>
    <property type="match status" value="1"/>
</dbReference>
<protein>
    <recommendedName>
        <fullName evidence="1">GIY-YIG domain-containing protein</fullName>
    </recommendedName>
</protein>
<dbReference type="CDD" id="cd10449">
    <property type="entry name" value="GIY-YIG_SLX1_like"/>
    <property type="match status" value="1"/>
</dbReference>
<proteinExistence type="predicted"/>
<evidence type="ECO:0000313" key="3">
    <source>
        <dbReference type="Proteomes" id="UP000177369"/>
    </source>
</evidence>
<evidence type="ECO:0000259" key="1">
    <source>
        <dbReference type="PROSITE" id="PS50164"/>
    </source>
</evidence>
<gene>
    <name evidence="2" type="ORF">A3D04_04850</name>
</gene>
<name>A0A1F5G6U4_9BACT</name>
<accession>A0A1F5G6U4</accession>
<feature type="domain" description="GIY-YIG" evidence="1">
    <location>
        <begin position="7"/>
        <end position="84"/>
    </location>
</feature>
<dbReference type="Proteomes" id="UP000177369">
    <property type="component" value="Unassembled WGS sequence"/>
</dbReference>
<dbReference type="SUPFAM" id="SSF82771">
    <property type="entry name" value="GIY-YIG endonuclease"/>
    <property type="match status" value="1"/>
</dbReference>
<reference evidence="2 3" key="1">
    <citation type="journal article" date="2016" name="Nat. Commun.">
        <title>Thousands of microbial genomes shed light on interconnected biogeochemical processes in an aquifer system.</title>
        <authorList>
            <person name="Anantharaman K."/>
            <person name="Brown C.T."/>
            <person name="Hug L.A."/>
            <person name="Sharon I."/>
            <person name="Castelle C.J."/>
            <person name="Probst A.J."/>
            <person name="Thomas B.C."/>
            <person name="Singh A."/>
            <person name="Wilkins M.J."/>
            <person name="Karaoz U."/>
            <person name="Brodie E.L."/>
            <person name="Williams K.H."/>
            <person name="Hubbard S.S."/>
            <person name="Banfield J.F."/>
        </authorList>
    </citation>
    <scope>NUCLEOTIDE SEQUENCE [LARGE SCALE GENOMIC DNA]</scope>
</reference>
<evidence type="ECO:0000313" key="2">
    <source>
        <dbReference type="EMBL" id="OGD87578.1"/>
    </source>
</evidence>
<sequence length="97" mass="11423">MSDPLQSKPTLYVIQSQKDKRTYVGSTDNFKKRLKQHNSGRVISTKHRVPFKILFTEELETLKEARKRELYYKSGAGRRKLKEFFENNSAQSTQKIN</sequence>
<dbReference type="Gene3D" id="3.40.1440.10">
    <property type="entry name" value="GIY-YIG endonuclease"/>
    <property type="match status" value="1"/>
</dbReference>